<dbReference type="EMBL" id="CP023778">
    <property type="protein sequence ID" value="ATL64937.1"/>
    <property type="molecule type" value="Genomic_DNA"/>
</dbReference>
<evidence type="ECO:0000313" key="4">
    <source>
        <dbReference type="Proteomes" id="UP000221961"/>
    </source>
</evidence>
<feature type="compositionally biased region" description="Polar residues" evidence="2">
    <location>
        <begin position="7"/>
        <end position="31"/>
    </location>
</feature>
<dbReference type="GeneID" id="88355921"/>
<gene>
    <name evidence="3" type="ORF">CRH09_00495</name>
</gene>
<dbReference type="KEGG" id="ntp:CRH09_00495"/>
<accession>A0A291RCB3</accession>
<protein>
    <recommendedName>
        <fullName evidence="5">DUF4355 domain-containing protein</fullName>
    </recommendedName>
</protein>
<evidence type="ECO:0000256" key="1">
    <source>
        <dbReference type="SAM" id="Coils"/>
    </source>
</evidence>
<organism evidence="3 4">
    <name type="scientific">Nocardia terpenica</name>
    <dbReference type="NCBI Taxonomy" id="455432"/>
    <lineage>
        <taxon>Bacteria</taxon>
        <taxon>Bacillati</taxon>
        <taxon>Actinomycetota</taxon>
        <taxon>Actinomycetes</taxon>
        <taxon>Mycobacteriales</taxon>
        <taxon>Nocardiaceae</taxon>
        <taxon>Nocardia</taxon>
    </lineage>
</organism>
<sequence>MTDENPAGTNDNTTSPETSNQAPEFTPITSQEEFDRRIQARIAQVHRKYADYQELKQAASTHAETLSRAEHAEARIAELEAAALRQEVATAAGVPPVLLQGATRDELEASAAALIEYKDAPASRVTPDPNQGMNAAAGATGKPDFRDLFT</sequence>
<evidence type="ECO:0008006" key="5">
    <source>
        <dbReference type="Google" id="ProtNLM"/>
    </source>
</evidence>
<evidence type="ECO:0000256" key="2">
    <source>
        <dbReference type="SAM" id="MobiDB-lite"/>
    </source>
</evidence>
<reference evidence="3 4" key="1">
    <citation type="submission" date="2017-10" db="EMBL/GenBank/DDBJ databases">
        <title>Comparative genomics between pathogenic Norcardia.</title>
        <authorList>
            <person name="Zeng L."/>
        </authorList>
    </citation>
    <scope>NUCLEOTIDE SEQUENCE [LARGE SCALE GENOMIC DNA]</scope>
    <source>
        <strain evidence="3 4">NC_YFY_NT001</strain>
    </source>
</reference>
<keyword evidence="1" id="KW-0175">Coiled coil</keyword>
<feature type="coiled-coil region" evidence="1">
    <location>
        <begin position="62"/>
        <end position="89"/>
    </location>
</feature>
<name>A0A291RCB3_9NOCA</name>
<feature type="region of interest" description="Disordered" evidence="2">
    <location>
        <begin position="122"/>
        <end position="150"/>
    </location>
</feature>
<evidence type="ECO:0000313" key="3">
    <source>
        <dbReference type="EMBL" id="ATL64937.1"/>
    </source>
</evidence>
<feature type="region of interest" description="Disordered" evidence="2">
    <location>
        <begin position="1"/>
        <end position="34"/>
    </location>
</feature>
<dbReference type="Proteomes" id="UP000221961">
    <property type="component" value="Chromosome"/>
</dbReference>
<proteinExistence type="predicted"/>
<dbReference type="RefSeq" id="WP_098692263.1">
    <property type="nucleotide sequence ID" value="NZ_CP023778.1"/>
</dbReference>
<dbReference type="AlphaFoldDB" id="A0A291RCB3"/>